<proteinExistence type="predicted"/>
<dbReference type="EMBL" id="LRGB01002890">
    <property type="protein sequence ID" value="KZS05628.1"/>
    <property type="molecule type" value="Genomic_DNA"/>
</dbReference>
<reference evidence="1 2" key="1">
    <citation type="submission" date="2016-03" db="EMBL/GenBank/DDBJ databases">
        <title>EvidentialGene: Evidence-directed Construction of Genes on Genomes.</title>
        <authorList>
            <person name="Gilbert D.G."/>
            <person name="Choi J.-H."/>
            <person name="Mockaitis K."/>
            <person name="Colbourne J."/>
            <person name="Pfrender M."/>
        </authorList>
    </citation>
    <scope>NUCLEOTIDE SEQUENCE [LARGE SCALE GENOMIC DNA]</scope>
    <source>
        <strain evidence="1 2">Xinb3</strain>
        <tissue evidence="1">Complete organism</tissue>
    </source>
</reference>
<evidence type="ECO:0000313" key="2">
    <source>
        <dbReference type="Proteomes" id="UP000076858"/>
    </source>
</evidence>
<gene>
    <name evidence="1" type="ORF">APZ42_031159</name>
</gene>
<dbReference type="OrthoDB" id="6347320at2759"/>
<comment type="caution">
    <text evidence="1">The sequence shown here is derived from an EMBL/GenBank/DDBJ whole genome shotgun (WGS) entry which is preliminary data.</text>
</comment>
<evidence type="ECO:0000313" key="1">
    <source>
        <dbReference type="EMBL" id="KZS05628.1"/>
    </source>
</evidence>
<sequence>MDGNIYFIGKRFLNYENLYDLNGLHSATLGIVVVNRLSEVLEGWPFNYVIFKAMKIPVIYNSISNIESFGIVSRMNFYL</sequence>
<accession>A0A164N450</accession>
<protein>
    <submittedName>
        <fullName evidence="1">Uncharacterized protein</fullName>
    </submittedName>
</protein>
<dbReference type="AlphaFoldDB" id="A0A164N450"/>
<organism evidence="1 2">
    <name type="scientific">Daphnia magna</name>
    <dbReference type="NCBI Taxonomy" id="35525"/>
    <lineage>
        <taxon>Eukaryota</taxon>
        <taxon>Metazoa</taxon>
        <taxon>Ecdysozoa</taxon>
        <taxon>Arthropoda</taxon>
        <taxon>Crustacea</taxon>
        <taxon>Branchiopoda</taxon>
        <taxon>Diplostraca</taxon>
        <taxon>Cladocera</taxon>
        <taxon>Anomopoda</taxon>
        <taxon>Daphniidae</taxon>
        <taxon>Daphnia</taxon>
    </lineage>
</organism>
<keyword evidence="2" id="KW-1185">Reference proteome</keyword>
<dbReference type="Proteomes" id="UP000076858">
    <property type="component" value="Unassembled WGS sequence"/>
</dbReference>
<name>A0A164N450_9CRUS</name>